<evidence type="ECO:0000256" key="1">
    <source>
        <dbReference type="SAM" id="MobiDB-lite"/>
    </source>
</evidence>
<dbReference type="AlphaFoldDB" id="A0A974P4A5"/>
<organism evidence="2">
    <name type="scientific">Phenylobacterium glaciei</name>
    <dbReference type="NCBI Taxonomy" id="2803784"/>
    <lineage>
        <taxon>Bacteria</taxon>
        <taxon>Pseudomonadati</taxon>
        <taxon>Pseudomonadota</taxon>
        <taxon>Alphaproteobacteria</taxon>
        <taxon>Caulobacterales</taxon>
        <taxon>Caulobacteraceae</taxon>
        <taxon>Phenylobacterium</taxon>
    </lineage>
</organism>
<accession>A0A974P4A5</accession>
<proteinExistence type="predicted"/>
<protein>
    <submittedName>
        <fullName evidence="2">Uncharacterized protein</fullName>
    </submittedName>
</protein>
<name>A0A974P4A5_9CAUL</name>
<dbReference type="EMBL" id="CP068570">
    <property type="protein sequence ID" value="QQZ50413.1"/>
    <property type="molecule type" value="Genomic_DNA"/>
</dbReference>
<sequence>MDGATRMTESAAIIQYLATRDGPSALSVEPGDPAYGDWLNGLHFGEATLTFPRPWCSATRAWSPRTAVTPGRRRLRPLVQCPAEGAGTEARHQQRLVLRGAVHGGGYLGGLCPAAGGDARAGRAVQSGRGGLLDAAAGARGVREGKAAQSDAPAPSWQT</sequence>
<evidence type="ECO:0000313" key="2">
    <source>
        <dbReference type="EMBL" id="QQZ50413.1"/>
    </source>
</evidence>
<gene>
    <name evidence="2" type="ORF">JKL49_01795</name>
</gene>
<reference evidence="2" key="1">
    <citation type="submission" date="2021-01" db="EMBL/GenBank/DDBJ databases">
        <title>Genome sequence of Phenylobacterium sp. 20VBR1 isolated from a valley glaceir, Ny-Alesund, Svalbard.</title>
        <authorList>
            <person name="Thomas F.A."/>
            <person name="Krishnan K.P."/>
            <person name="Sinha R.K."/>
        </authorList>
    </citation>
    <scope>NUCLEOTIDE SEQUENCE</scope>
    <source>
        <strain evidence="2">20VBR1</strain>
    </source>
</reference>
<feature type="region of interest" description="Disordered" evidence="1">
    <location>
        <begin position="139"/>
        <end position="159"/>
    </location>
</feature>